<sequence length="88" mass="9738">MSLSSKQRKTLQAVFEDPVRSNVAWADVEKLIGALEAEVSEGRGSRVRVYLGGVRAVFHHPHPQKGTDRGALKSVRRLLVEAGFEPEE</sequence>
<protein>
    <submittedName>
        <fullName evidence="1">HicA protein</fullName>
    </submittedName>
</protein>
<reference evidence="1" key="1">
    <citation type="submission" date="2020-02" db="EMBL/GenBank/DDBJ databases">
        <authorList>
            <person name="Meier V. D."/>
        </authorList>
    </citation>
    <scope>NUCLEOTIDE SEQUENCE</scope>
    <source>
        <strain evidence="1">AVDCRST_MAG02</strain>
    </source>
</reference>
<organism evidence="1">
    <name type="scientific">uncultured Rubrobacteraceae bacterium</name>
    <dbReference type="NCBI Taxonomy" id="349277"/>
    <lineage>
        <taxon>Bacteria</taxon>
        <taxon>Bacillati</taxon>
        <taxon>Actinomycetota</taxon>
        <taxon>Rubrobacteria</taxon>
        <taxon>Rubrobacterales</taxon>
        <taxon>Rubrobacteraceae</taxon>
        <taxon>environmental samples</taxon>
    </lineage>
</organism>
<gene>
    <name evidence="1" type="ORF">AVDCRST_MAG02-4241</name>
</gene>
<name>A0A6J4RHZ7_9ACTN</name>
<accession>A0A6J4RHZ7</accession>
<dbReference type="InterPro" id="IPR012933">
    <property type="entry name" value="HicA_mRNA_interferase"/>
</dbReference>
<dbReference type="EMBL" id="CADCVH010000108">
    <property type="protein sequence ID" value="CAA9473183.1"/>
    <property type="molecule type" value="Genomic_DNA"/>
</dbReference>
<dbReference type="GO" id="GO:0003729">
    <property type="term" value="F:mRNA binding"/>
    <property type="evidence" value="ECO:0007669"/>
    <property type="project" value="InterPro"/>
</dbReference>
<evidence type="ECO:0000313" key="1">
    <source>
        <dbReference type="EMBL" id="CAA9473183.1"/>
    </source>
</evidence>
<proteinExistence type="predicted"/>
<dbReference type="Pfam" id="PF07927">
    <property type="entry name" value="HicA_toxin"/>
    <property type="match status" value="1"/>
</dbReference>
<dbReference type="AlphaFoldDB" id="A0A6J4RHZ7"/>